<keyword evidence="5 9" id="KW-0812">Transmembrane</keyword>
<comment type="pathway">
    <text evidence="2">Glycolipid biosynthesis; glycosylphosphatidylinositol-anchor biosynthesis.</text>
</comment>
<evidence type="ECO:0000256" key="6">
    <source>
        <dbReference type="ARBA" id="ARBA00022824"/>
    </source>
</evidence>
<organism evidence="10 11">
    <name type="scientific">Artemia franciscana</name>
    <name type="common">Brine shrimp</name>
    <name type="synonym">Artemia sanfranciscana</name>
    <dbReference type="NCBI Taxonomy" id="6661"/>
    <lineage>
        <taxon>Eukaryota</taxon>
        <taxon>Metazoa</taxon>
        <taxon>Ecdysozoa</taxon>
        <taxon>Arthropoda</taxon>
        <taxon>Crustacea</taxon>
        <taxon>Branchiopoda</taxon>
        <taxon>Anostraca</taxon>
        <taxon>Artemiidae</taxon>
        <taxon>Artemia</taxon>
    </lineage>
</organism>
<feature type="transmembrane region" description="Helical" evidence="9">
    <location>
        <begin position="136"/>
        <end position="159"/>
    </location>
</feature>
<dbReference type="GO" id="GO:0006506">
    <property type="term" value="P:GPI anchor biosynthetic process"/>
    <property type="evidence" value="ECO:0007669"/>
    <property type="project" value="UniProtKB-KW"/>
</dbReference>
<gene>
    <name evidence="10" type="ORF">QYM36_009783</name>
</gene>
<keyword evidence="7 9" id="KW-1133">Transmembrane helix</keyword>
<evidence type="ECO:0000256" key="4">
    <source>
        <dbReference type="ARBA" id="ARBA00022502"/>
    </source>
</evidence>
<evidence type="ECO:0000256" key="5">
    <source>
        <dbReference type="ARBA" id="ARBA00022692"/>
    </source>
</evidence>
<feature type="transmembrane region" description="Helical" evidence="9">
    <location>
        <begin position="377"/>
        <end position="400"/>
    </location>
</feature>
<comment type="subcellular location">
    <subcellularLocation>
        <location evidence="1">Endoplasmic reticulum membrane</location>
        <topology evidence="1">Multi-pass membrane protein</topology>
    </subcellularLocation>
</comment>
<evidence type="ECO:0000313" key="11">
    <source>
        <dbReference type="Proteomes" id="UP001187531"/>
    </source>
</evidence>
<keyword evidence="8 9" id="KW-0472">Membrane</keyword>
<dbReference type="GO" id="GO:0042765">
    <property type="term" value="C:GPI-anchor transamidase complex"/>
    <property type="evidence" value="ECO:0007669"/>
    <property type="project" value="InterPro"/>
</dbReference>
<keyword evidence="6" id="KW-0256">Endoplasmic reticulum</keyword>
<evidence type="ECO:0000256" key="7">
    <source>
        <dbReference type="ARBA" id="ARBA00022989"/>
    </source>
</evidence>
<keyword evidence="11" id="KW-1185">Reference proteome</keyword>
<evidence type="ECO:0000256" key="1">
    <source>
        <dbReference type="ARBA" id="ARBA00004477"/>
    </source>
</evidence>
<evidence type="ECO:0000256" key="2">
    <source>
        <dbReference type="ARBA" id="ARBA00004687"/>
    </source>
</evidence>
<dbReference type="InterPro" id="IPR009600">
    <property type="entry name" value="PIG-U"/>
</dbReference>
<dbReference type="AlphaFoldDB" id="A0AA88L358"/>
<dbReference type="GO" id="GO:0016255">
    <property type="term" value="P:attachment of GPI anchor to protein"/>
    <property type="evidence" value="ECO:0007669"/>
    <property type="project" value="InterPro"/>
</dbReference>
<dbReference type="Pfam" id="PF06728">
    <property type="entry name" value="PIG-U"/>
    <property type="match status" value="1"/>
</dbReference>
<feature type="transmembrane region" description="Helical" evidence="9">
    <location>
        <begin position="307"/>
        <end position="335"/>
    </location>
</feature>
<comment type="caution">
    <text evidence="10">The sequence shown here is derived from an EMBL/GenBank/DDBJ whole genome shotgun (WGS) entry which is preliminary data.</text>
</comment>
<name>A0AA88L358_ARTSF</name>
<comment type="similarity">
    <text evidence="3">Belongs to the PIGU family.</text>
</comment>
<evidence type="ECO:0000256" key="8">
    <source>
        <dbReference type="ARBA" id="ARBA00023136"/>
    </source>
</evidence>
<dbReference type="PANTHER" id="PTHR13121">
    <property type="entry name" value="GPI TRANSAMIDASE COMPONENT PIG-U"/>
    <property type="match status" value="1"/>
</dbReference>
<proteinExistence type="inferred from homology"/>
<feature type="transmembrane region" description="Helical" evidence="9">
    <location>
        <begin position="171"/>
        <end position="193"/>
    </location>
</feature>
<evidence type="ECO:0000256" key="3">
    <source>
        <dbReference type="ARBA" id="ARBA00010026"/>
    </source>
</evidence>
<feature type="transmembrane region" description="Helical" evidence="9">
    <location>
        <begin position="347"/>
        <end position="371"/>
    </location>
</feature>
<accession>A0AA88L358</accession>
<dbReference type="PANTHER" id="PTHR13121:SF0">
    <property type="entry name" value="PHOSPHATIDYLINOSITOL GLYCAN ANCHOR BIOSYNTHESIS CLASS U PROTEIN"/>
    <property type="match status" value="1"/>
</dbReference>
<protein>
    <recommendedName>
        <fullName evidence="12">Phosphatidylinositol glycan anchor biosynthesis class U protein</fullName>
    </recommendedName>
</protein>
<keyword evidence="4" id="KW-0337">GPI-anchor biosynthesis</keyword>
<reference evidence="10" key="1">
    <citation type="submission" date="2023-07" db="EMBL/GenBank/DDBJ databases">
        <title>Chromosome-level genome assembly of Artemia franciscana.</title>
        <authorList>
            <person name="Jo E."/>
        </authorList>
    </citation>
    <scope>NUCLEOTIDE SEQUENCE</scope>
    <source>
        <tissue evidence="10">Whole body</tissue>
    </source>
</reference>
<dbReference type="Proteomes" id="UP001187531">
    <property type="component" value="Unassembled WGS sequence"/>
</dbReference>
<sequence>MIAVFAGLLHLVWKEIASFNLRFRPEIFVRTNYIEGVKEGIFLKNLSGNAYSGDLVHEQPLVLLALEILQRHGFDSLVATICHLMCGLLLSWAGKDIAMDIWRGLKRNNIHESSLGLMPQVDDYVKNMSDRILKAYFLNPLVLLTYISGSTSIFQNFFLAGSLYGTVKGSMILSSTFLALIAYQNLYAVPILIPSTLYIITKKHHQQTEIKQSIIWLEVLSNFAVFIAVLGSLIFYSFKMTGTWEFLDATYGFVLKVPDLRPNIGLFWYFFIEMFEHFESFFLCVFQINAIVYVLPLTMRFYRDPPLLIYIVISLLAIYKSYPSIADVGFYMSLLPLWRFTFKHTRYSFTVVCMFVASCVLGPILWHLWIYSGSANANFFFAMTLVFNAAQIFLLTDIVFGKMKHDFLLENGIDLKIDGKDATLDME</sequence>
<evidence type="ECO:0000313" key="10">
    <source>
        <dbReference type="EMBL" id="KAK2714897.1"/>
    </source>
</evidence>
<evidence type="ECO:0008006" key="12">
    <source>
        <dbReference type="Google" id="ProtNLM"/>
    </source>
</evidence>
<feature type="transmembrane region" description="Helical" evidence="9">
    <location>
        <begin position="76"/>
        <end position="93"/>
    </location>
</feature>
<feature type="transmembrane region" description="Helical" evidence="9">
    <location>
        <begin position="278"/>
        <end position="295"/>
    </location>
</feature>
<evidence type="ECO:0000256" key="9">
    <source>
        <dbReference type="SAM" id="Phobius"/>
    </source>
</evidence>
<dbReference type="EMBL" id="JAVRJZ010000012">
    <property type="protein sequence ID" value="KAK2714897.1"/>
    <property type="molecule type" value="Genomic_DNA"/>
</dbReference>
<feature type="transmembrane region" description="Helical" evidence="9">
    <location>
        <begin position="214"/>
        <end position="238"/>
    </location>
</feature>